<reference evidence="2" key="1">
    <citation type="submission" date="2022-03" db="EMBL/GenBank/DDBJ databases">
        <authorList>
            <person name="Alioto T."/>
            <person name="Alioto T."/>
            <person name="Gomez Garrido J."/>
        </authorList>
    </citation>
    <scope>NUCLEOTIDE SEQUENCE</scope>
</reference>
<sequence length="121" mass="14013">MRTLCTLRYSLIFLHQTDELPRKSDRRRLHQRPQTSIPSTYSNRTTQDTKSHPEEKKDCNSQSLGYARLKAGNYFTYIDSPKVSGLTRTHKVPLPIFLPGARPILQTAIRYELTHGTERRG</sequence>
<evidence type="ECO:0000313" key="2">
    <source>
        <dbReference type="EMBL" id="CAH2296721.1"/>
    </source>
</evidence>
<proteinExistence type="predicted"/>
<feature type="region of interest" description="Disordered" evidence="1">
    <location>
        <begin position="22"/>
        <end position="62"/>
    </location>
</feature>
<feature type="compositionally biased region" description="Basic and acidic residues" evidence="1">
    <location>
        <begin position="47"/>
        <end position="59"/>
    </location>
</feature>
<keyword evidence="3" id="KW-1185">Reference proteome</keyword>
<dbReference type="AlphaFoldDB" id="A0AAD1WBV6"/>
<gene>
    <name evidence="2" type="ORF">PECUL_23A033682</name>
</gene>
<protein>
    <submittedName>
        <fullName evidence="2">Uncharacterized protein</fullName>
    </submittedName>
</protein>
<dbReference type="Proteomes" id="UP001295444">
    <property type="component" value="Chromosome 05"/>
</dbReference>
<organism evidence="2 3">
    <name type="scientific">Pelobates cultripes</name>
    <name type="common">Western spadefoot toad</name>
    <dbReference type="NCBI Taxonomy" id="61616"/>
    <lineage>
        <taxon>Eukaryota</taxon>
        <taxon>Metazoa</taxon>
        <taxon>Chordata</taxon>
        <taxon>Craniata</taxon>
        <taxon>Vertebrata</taxon>
        <taxon>Euteleostomi</taxon>
        <taxon>Amphibia</taxon>
        <taxon>Batrachia</taxon>
        <taxon>Anura</taxon>
        <taxon>Pelobatoidea</taxon>
        <taxon>Pelobatidae</taxon>
        <taxon>Pelobates</taxon>
    </lineage>
</organism>
<evidence type="ECO:0000313" key="3">
    <source>
        <dbReference type="Proteomes" id="UP001295444"/>
    </source>
</evidence>
<evidence type="ECO:0000256" key="1">
    <source>
        <dbReference type="SAM" id="MobiDB-lite"/>
    </source>
</evidence>
<name>A0AAD1WBV6_PELCU</name>
<accession>A0AAD1WBV6</accession>
<dbReference type="EMBL" id="OW240916">
    <property type="protein sequence ID" value="CAH2296721.1"/>
    <property type="molecule type" value="Genomic_DNA"/>
</dbReference>
<feature type="compositionally biased region" description="Polar residues" evidence="1">
    <location>
        <begin position="32"/>
        <end position="46"/>
    </location>
</feature>